<keyword evidence="2" id="KW-1185">Reference proteome</keyword>
<comment type="caution">
    <text evidence="1">The sequence shown here is derived from an EMBL/GenBank/DDBJ whole genome shotgun (WGS) entry which is preliminary data.</text>
</comment>
<evidence type="ECO:0008006" key="3">
    <source>
        <dbReference type="Google" id="ProtNLM"/>
    </source>
</evidence>
<gene>
    <name evidence="1" type="ORF">ISS99_08550</name>
</gene>
<dbReference type="Proteomes" id="UP001430193">
    <property type="component" value="Unassembled WGS sequence"/>
</dbReference>
<evidence type="ECO:0000313" key="2">
    <source>
        <dbReference type="Proteomes" id="UP001430193"/>
    </source>
</evidence>
<accession>A0ABS2KEK0</accession>
<evidence type="ECO:0000313" key="1">
    <source>
        <dbReference type="EMBL" id="MBM7129572.1"/>
    </source>
</evidence>
<name>A0ABS2KEK0_9GAMM</name>
<dbReference type="EMBL" id="JADIKF010000038">
    <property type="protein sequence ID" value="MBM7129572.1"/>
    <property type="molecule type" value="Genomic_DNA"/>
</dbReference>
<sequence length="178" mass="18921">MALFSLTAGVGTASAMTHNSGDTSSSGPNLLCLGADHLSRPSRTMHPGCLIEQPLPDAKDGQRLRKGTVPVWYSGGAVAGTAYSIDLSWAIRAKGNVYVWLKADYSPAKIVGADSYTTRISEVMFNCTTRNAIELRGWNYDTTGKALVANVQRGAILNLTEHALSTLEGQCTAAPKAY</sequence>
<reference evidence="1" key="1">
    <citation type="submission" date="2020-10" db="EMBL/GenBank/DDBJ databases">
        <title>Phylogeny of dyella-like bacteria.</title>
        <authorList>
            <person name="Fu J."/>
        </authorList>
    </citation>
    <scope>NUCLEOTIDE SEQUENCE</scope>
    <source>
        <strain evidence="1">DHON07</strain>
    </source>
</reference>
<protein>
    <recommendedName>
        <fullName evidence="3">DUF3757 domain-containing protein</fullName>
    </recommendedName>
</protein>
<organism evidence="1 2">
    <name type="scientific">Dyella mobilis</name>
    <dbReference type="NCBI Taxonomy" id="1849582"/>
    <lineage>
        <taxon>Bacteria</taxon>
        <taxon>Pseudomonadati</taxon>
        <taxon>Pseudomonadota</taxon>
        <taxon>Gammaproteobacteria</taxon>
        <taxon>Lysobacterales</taxon>
        <taxon>Rhodanobacteraceae</taxon>
        <taxon>Dyella</taxon>
    </lineage>
</organism>
<proteinExistence type="predicted"/>
<dbReference type="RefSeq" id="WP_204631190.1">
    <property type="nucleotide sequence ID" value="NZ_BSOC01000003.1"/>
</dbReference>